<dbReference type="PANTHER" id="PTHR10824:SF4">
    <property type="entry name" value="ACYL-COENZYME A THIOESTERASE 1-LIKE"/>
    <property type="match status" value="1"/>
</dbReference>
<evidence type="ECO:0000259" key="1">
    <source>
        <dbReference type="Pfam" id="PF08840"/>
    </source>
</evidence>
<evidence type="ECO:0000313" key="2">
    <source>
        <dbReference type="EMBL" id="MDT0353695.1"/>
    </source>
</evidence>
<proteinExistence type="predicted"/>
<comment type="caution">
    <text evidence="2">The sequence shown here is derived from an EMBL/GenBank/DDBJ whole genome shotgun (WGS) entry which is preliminary data.</text>
</comment>
<dbReference type="EMBL" id="JAVREJ010000041">
    <property type="protein sequence ID" value="MDT0353695.1"/>
    <property type="molecule type" value="Genomic_DNA"/>
</dbReference>
<reference evidence="3" key="1">
    <citation type="submission" date="2023-07" db="EMBL/GenBank/DDBJ databases">
        <title>30 novel species of actinomycetes from the DSMZ collection.</title>
        <authorList>
            <person name="Nouioui I."/>
        </authorList>
    </citation>
    <scope>NUCLEOTIDE SEQUENCE [LARGE SCALE GENOMIC DNA]</scope>
    <source>
        <strain evidence="3">DSM 45834</strain>
    </source>
</reference>
<dbReference type="GO" id="GO:0016787">
    <property type="term" value="F:hydrolase activity"/>
    <property type="evidence" value="ECO:0007669"/>
    <property type="project" value="UniProtKB-KW"/>
</dbReference>
<dbReference type="PIRSF" id="PIRSF016521">
    <property type="entry name" value="Acyl-CoA_hydro"/>
    <property type="match status" value="1"/>
</dbReference>
<name>A0ABU2NJ14_9PSEU</name>
<organism evidence="2 3">
    <name type="scientific">Pseudonocardia charpentierae</name>
    <dbReference type="NCBI Taxonomy" id="3075545"/>
    <lineage>
        <taxon>Bacteria</taxon>
        <taxon>Bacillati</taxon>
        <taxon>Actinomycetota</taxon>
        <taxon>Actinomycetes</taxon>
        <taxon>Pseudonocardiales</taxon>
        <taxon>Pseudonocardiaceae</taxon>
        <taxon>Pseudonocardia</taxon>
    </lineage>
</organism>
<dbReference type="Proteomes" id="UP001183202">
    <property type="component" value="Unassembled WGS sequence"/>
</dbReference>
<dbReference type="SUPFAM" id="SSF53474">
    <property type="entry name" value="alpha/beta-Hydrolases"/>
    <property type="match status" value="1"/>
</dbReference>
<dbReference type="InterPro" id="IPR016662">
    <property type="entry name" value="Acyl-CoA_thioEstase_long-chain"/>
</dbReference>
<keyword evidence="2" id="KW-0378">Hydrolase</keyword>
<dbReference type="InterPro" id="IPR029058">
    <property type="entry name" value="AB_hydrolase_fold"/>
</dbReference>
<dbReference type="Pfam" id="PF08840">
    <property type="entry name" value="BAAT_C"/>
    <property type="match status" value="1"/>
</dbReference>
<gene>
    <name evidence="2" type="ORF">RM445_29815</name>
</gene>
<dbReference type="Gene3D" id="3.40.50.1820">
    <property type="entry name" value="alpha/beta hydrolase"/>
    <property type="match status" value="1"/>
</dbReference>
<dbReference type="InterPro" id="IPR014940">
    <property type="entry name" value="BAAT_C"/>
</dbReference>
<evidence type="ECO:0000313" key="3">
    <source>
        <dbReference type="Proteomes" id="UP001183202"/>
    </source>
</evidence>
<dbReference type="RefSeq" id="WP_311560205.1">
    <property type="nucleotide sequence ID" value="NZ_JAVREJ010000041.1"/>
</dbReference>
<keyword evidence="3" id="KW-1185">Reference proteome</keyword>
<protein>
    <submittedName>
        <fullName evidence="2">Acyl-CoA thioester hydrolase/BAAT C-terminal domain-containing protein</fullName>
    </submittedName>
</protein>
<accession>A0ABU2NJ14</accession>
<sequence>MRVGGVRGPVRLEVATTDAAGHRWESSGTYPVGADGALVFDDAERPWWDMTFADAGAVPVAFTAPDTELRYEVRVSADGAPPGTAVADVRRRWGPGWGAEDVRGDGFVLRIYRPNGAPGEAPGVVVVPGSTGVSAMAPTAALLASHGHVAAVLGYMQEPGLPSTFRQIPVEAILAGLRAFAALPGIDPARVGVLAVSVGTAAVLAALSGSDAPPVGGVVVVSPTHVVWQAQAEGPPPKASMLTRDGDDLPYVPIRAEKLIGQILRTQLARRFSRRPRSAALELLPAFRAGLSAADAVGNAAIPVERIAAPMLAVAGEADAMWPSAAMARALLDRRREQGDTSHDRLLLLPDAGHFLRAPVTPTTVDRNESLVSGGTPQGTARGQRTAWDAMLRFFTETIP</sequence>
<dbReference type="PANTHER" id="PTHR10824">
    <property type="entry name" value="ACYL-COENZYME A THIOESTERASE-RELATED"/>
    <property type="match status" value="1"/>
</dbReference>
<feature type="domain" description="BAAT/Acyl-CoA thioester hydrolase C-terminal" evidence="1">
    <location>
        <begin position="298"/>
        <end position="397"/>
    </location>
</feature>